<evidence type="ECO:0000313" key="1">
    <source>
        <dbReference type="EMBL" id="CAH1998989.1"/>
    </source>
</evidence>
<sequence length="202" mass="22398">MKFIEAELMQNLFLVGGGPSSNTCPRWAPHWAQVTSVRTLPGWDIRSKRFAPTIWRREGTGGPQRVCWVSATGDSAGVFWKADGGGGGGPVGSGSVGAASLGVTGRWSGYQISSCPFGTKYTYEAAKAALGDKERHRQKGNLPPWQSTEIEEFMAKKKQSYRKWMITTDVPDSEEHCRYRGESQRAMEKARDRVWKNACAEY</sequence>
<comment type="caution">
    <text evidence="1">The sequence shown here is derived from an EMBL/GenBank/DDBJ whole genome shotgun (WGS) entry which is preliminary data.</text>
</comment>
<gene>
    <name evidence="1" type="ORF">ACAOBT_LOCUS24729</name>
</gene>
<dbReference type="AlphaFoldDB" id="A0A9P0PVT1"/>
<accession>A0A9P0PVT1</accession>
<keyword evidence="2" id="KW-1185">Reference proteome</keyword>
<organism evidence="1 2">
    <name type="scientific">Acanthoscelides obtectus</name>
    <name type="common">Bean weevil</name>
    <name type="synonym">Bruchus obtectus</name>
    <dbReference type="NCBI Taxonomy" id="200917"/>
    <lineage>
        <taxon>Eukaryota</taxon>
        <taxon>Metazoa</taxon>
        <taxon>Ecdysozoa</taxon>
        <taxon>Arthropoda</taxon>
        <taxon>Hexapoda</taxon>
        <taxon>Insecta</taxon>
        <taxon>Pterygota</taxon>
        <taxon>Neoptera</taxon>
        <taxon>Endopterygota</taxon>
        <taxon>Coleoptera</taxon>
        <taxon>Polyphaga</taxon>
        <taxon>Cucujiformia</taxon>
        <taxon>Chrysomeloidea</taxon>
        <taxon>Chrysomelidae</taxon>
        <taxon>Bruchinae</taxon>
        <taxon>Bruchini</taxon>
        <taxon>Acanthoscelides</taxon>
    </lineage>
</organism>
<name>A0A9P0PVT1_ACAOB</name>
<proteinExistence type="predicted"/>
<evidence type="ECO:0000313" key="2">
    <source>
        <dbReference type="Proteomes" id="UP001152888"/>
    </source>
</evidence>
<dbReference type="Proteomes" id="UP001152888">
    <property type="component" value="Unassembled WGS sequence"/>
</dbReference>
<protein>
    <submittedName>
        <fullName evidence="1">Uncharacterized protein</fullName>
    </submittedName>
</protein>
<dbReference type="OrthoDB" id="6108017at2759"/>
<reference evidence="1" key="1">
    <citation type="submission" date="2022-03" db="EMBL/GenBank/DDBJ databases">
        <authorList>
            <person name="Sayadi A."/>
        </authorList>
    </citation>
    <scope>NUCLEOTIDE SEQUENCE</scope>
</reference>
<dbReference type="EMBL" id="CAKOFQ010007348">
    <property type="protein sequence ID" value="CAH1998989.1"/>
    <property type="molecule type" value="Genomic_DNA"/>
</dbReference>